<dbReference type="InterPro" id="IPR013320">
    <property type="entry name" value="ConA-like_dom_sf"/>
</dbReference>
<evidence type="ECO:0000259" key="7">
    <source>
        <dbReference type="Pfam" id="PF17851"/>
    </source>
</evidence>
<protein>
    <submittedName>
        <fullName evidence="8">Glycoside hydrolase family 43 protein</fullName>
    </submittedName>
</protein>
<keyword evidence="9" id="KW-1185">Reference proteome</keyword>
<proteinExistence type="inferred from homology"/>
<dbReference type="Proteomes" id="UP001176471">
    <property type="component" value="Unassembled WGS sequence"/>
</dbReference>
<organism evidence="8 9">
    <name type="scientific">Sphingobium cyanobacteriorum</name>
    <dbReference type="NCBI Taxonomy" id="3063954"/>
    <lineage>
        <taxon>Bacteria</taxon>
        <taxon>Pseudomonadati</taxon>
        <taxon>Pseudomonadota</taxon>
        <taxon>Alphaproteobacteria</taxon>
        <taxon>Sphingomonadales</taxon>
        <taxon>Sphingomonadaceae</taxon>
        <taxon>Sphingobium</taxon>
    </lineage>
</organism>
<dbReference type="RefSeq" id="WP_304536821.1">
    <property type="nucleotide sequence ID" value="NZ_JAUQOM010000008.1"/>
</dbReference>
<evidence type="ECO:0000256" key="2">
    <source>
        <dbReference type="ARBA" id="ARBA00022801"/>
    </source>
</evidence>
<evidence type="ECO:0000313" key="9">
    <source>
        <dbReference type="Proteomes" id="UP001176471"/>
    </source>
</evidence>
<reference evidence="8" key="1">
    <citation type="submission" date="2023-07" db="EMBL/GenBank/DDBJ databases">
        <title>Bacterial whole genome sequence for Sphingobium sp. HBC34.</title>
        <authorList>
            <person name="Le V."/>
            <person name="Ko S.-R."/>
            <person name="Ahn C.-Y."/>
            <person name="Oh H.-M."/>
        </authorList>
    </citation>
    <scope>NUCLEOTIDE SEQUENCE</scope>
    <source>
        <strain evidence="8">HBC34</strain>
    </source>
</reference>
<accession>A0ABT8ZPN0</accession>
<evidence type="ECO:0000256" key="4">
    <source>
        <dbReference type="RuleBase" id="RU361187"/>
    </source>
</evidence>
<evidence type="ECO:0000256" key="3">
    <source>
        <dbReference type="ARBA" id="ARBA00023295"/>
    </source>
</evidence>
<sequence>MPHRPRTFRFSTAILLSMSLSGFAVAPAQAAPARFERFTYQGQATDPRPVRPGDYRNPILSGYYPDPAVTRVGDDYYLVNSSFAHFPGLPIFRSKDLVNWTQIGNAIDRPEQLDFTGRHISQAVFAPDISFHDGLFYIVNTCVECGGNFVITASNPAGPWSNPIWLPFEGIDPSLYWEGDRAYIVNNRAPDETPRYAGHRAIWIQEYDWRAGRMVGPGTQLINGGVDISKKPVWIEGPHIFRKDGYYYLTAAEGGTSVNHSQVVLRARDLRGPYVPFAGNPILTQRDLDPARPHPIGSAGHATLIETQAGDWWATFLAVRPYAGDYYNIGRETFLLPVTWQDGWPIILPQGQAIPHVATAPRLPAPSRSAPPSPGQAEPPLPTSGDFAYRDEFDGKALSMQWIGIRTPRHPFYRLAGGALELDSGAPIGDLNGVPAFIGRRQQHATATISTTLRYTPVTDGDRAGLAAVQSDRSNLFFGLTRLSGKPVVALYTRDAADADTLVAAAPVRTNGPVTLTMRITGGTMAFDYGVGGKTRTLKADMDATLLSTKKAGGFVGTVVGPYHYAPGA</sequence>
<keyword evidence="2 4" id="KW-0378">Hydrolase</keyword>
<comment type="similarity">
    <text evidence="1 4">Belongs to the glycosyl hydrolase 43 family.</text>
</comment>
<gene>
    <name evidence="8" type="ORF">Q4610_15235</name>
</gene>
<dbReference type="Pfam" id="PF04616">
    <property type="entry name" value="Glyco_hydro_43"/>
    <property type="match status" value="1"/>
</dbReference>
<feature type="region of interest" description="Disordered" evidence="5">
    <location>
        <begin position="361"/>
        <end position="386"/>
    </location>
</feature>
<dbReference type="Gene3D" id="2.60.120.200">
    <property type="match status" value="1"/>
</dbReference>
<keyword evidence="3 4" id="KW-0326">Glycosidase</keyword>
<dbReference type="InterPro" id="IPR051795">
    <property type="entry name" value="Glycosyl_Hydrlase_43"/>
</dbReference>
<feature type="chain" id="PRO_5045528590" evidence="6">
    <location>
        <begin position="31"/>
        <end position="569"/>
    </location>
</feature>
<dbReference type="Gene3D" id="2.115.10.20">
    <property type="entry name" value="Glycosyl hydrolase domain, family 43"/>
    <property type="match status" value="1"/>
</dbReference>
<dbReference type="CDD" id="cd18617">
    <property type="entry name" value="GH43_XynB-like"/>
    <property type="match status" value="1"/>
</dbReference>
<dbReference type="PANTHER" id="PTHR42812:SF12">
    <property type="entry name" value="BETA-XYLOSIDASE-RELATED"/>
    <property type="match status" value="1"/>
</dbReference>
<feature type="compositionally biased region" description="Pro residues" evidence="5">
    <location>
        <begin position="369"/>
        <end position="382"/>
    </location>
</feature>
<dbReference type="PANTHER" id="PTHR42812">
    <property type="entry name" value="BETA-XYLOSIDASE"/>
    <property type="match status" value="1"/>
</dbReference>
<evidence type="ECO:0000313" key="8">
    <source>
        <dbReference type="EMBL" id="MDO7836403.1"/>
    </source>
</evidence>
<evidence type="ECO:0000256" key="5">
    <source>
        <dbReference type="SAM" id="MobiDB-lite"/>
    </source>
</evidence>
<dbReference type="EMBL" id="JAUQOM010000008">
    <property type="protein sequence ID" value="MDO7836403.1"/>
    <property type="molecule type" value="Genomic_DNA"/>
</dbReference>
<name>A0ABT8ZPN0_9SPHN</name>
<evidence type="ECO:0000256" key="6">
    <source>
        <dbReference type="SAM" id="SignalP"/>
    </source>
</evidence>
<dbReference type="SUPFAM" id="SSF75005">
    <property type="entry name" value="Arabinanase/levansucrase/invertase"/>
    <property type="match status" value="1"/>
</dbReference>
<dbReference type="GO" id="GO:0016787">
    <property type="term" value="F:hydrolase activity"/>
    <property type="evidence" value="ECO:0007669"/>
    <property type="project" value="UniProtKB-KW"/>
</dbReference>
<comment type="caution">
    <text evidence="8">The sequence shown here is derived from an EMBL/GenBank/DDBJ whole genome shotgun (WGS) entry which is preliminary data.</text>
</comment>
<dbReference type="SUPFAM" id="SSF49899">
    <property type="entry name" value="Concanavalin A-like lectins/glucanases"/>
    <property type="match status" value="1"/>
</dbReference>
<dbReference type="Pfam" id="PF17851">
    <property type="entry name" value="GH43_C2"/>
    <property type="match status" value="1"/>
</dbReference>
<dbReference type="InterPro" id="IPR023296">
    <property type="entry name" value="Glyco_hydro_beta-prop_sf"/>
</dbReference>
<keyword evidence="6" id="KW-0732">Signal</keyword>
<feature type="domain" description="Beta-xylosidase C-terminal Concanavalin A-like" evidence="7">
    <location>
        <begin position="390"/>
        <end position="567"/>
    </location>
</feature>
<feature type="signal peptide" evidence="6">
    <location>
        <begin position="1"/>
        <end position="30"/>
    </location>
</feature>
<evidence type="ECO:0000256" key="1">
    <source>
        <dbReference type="ARBA" id="ARBA00009865"/>
    </source>
</evidence>
<dbReference type="InterPro" id="IPR006710">
    <property type="entry name" value="Glyco_hydro_43"/>
</dbReference>
<dbReference type="InterPro" id="IPR041542">
    <property type="entry name" value="GH43_C2"/>
</dbReference>